<comment type="cofactor">
    <cofactor evidence="1">
        <name>[4Fe-4S] cluster</name>
        <dbReference type="ChEBI" id="CHEBI:49883"/>
    </cofactor>
</comment>
<evidence type="ECO:0000256" key="1">
    <source>
        <dbReference type="ARBA" id="ARBA00001966"/>
    </source>
</evidence>
<dbReference type="GO" id="GO:0051536">
    <property type="term" value="F:iron-sulfur cluster binding"/>
    <property type="evidence" value="ECO:0007669"/>
    <property type="project" value="UniProtKB-KW"/>
</dbReference>
<dbReference type="Gene3D" id="3.20.19.10">
    <property type="entry name" value="Aconitase, domain 4"/>
    <property type="match status" value="1"/>
</dbReference>
<dbReference type="PRINTS" id="PR00415">
    <property type="entry name" value="ACONITASE"/>
</dbReference>
<feature type="domain" description="Aconitase/3-isopropylmalate dehydratase large subunit alpha/beta/alpha" evidence="6">
    <location>
        <begin position="60"/>
        <end position="531"/>
    </location>
</feature>
<evidence type="ECO:0000313" key="9">
    <source>
        <dbReference type="Proteomes" id="UP000002307"/>
    </source>
</evidence>
<name>C3N4A7_SACI3</name>
<proteinExistence type="inferred from homology"/>
<organism evidence="8 9">
    <name type="scientific">Saccharolobus islandicus (strain M.16.27)</name>
    <name type="common">Sulfolobus islandicus</name>
    <dbReference type="NCBI Taxonomy" id="427318"/>
    <lineage>
        <taxon>Archaea</taxon>
        <taxon>Thermoproteota</taxon>
        <taxon>Thermoprotei</taxon>
        <taxon>Sulfolobales</taxon>
        <taxon>Sulfolobaceae</taxon>
        <taxon>Saccharolobus</taxon>
    </lineage>
</organism>
<dbReference type="KEGG" id="sim:M1627_0897"/>
<dbReference type="InterPro" id="IPR015931">
    <property type="entry name" value="Acnase/IPM_dHydase_lsu_aba_1/3"/>
</dbReference>
<evidence type="ECO:0000259" key="6">
    <source>
        <dbReference type="Pfam" id="PF00330"/>
    </source>
</evidence>
<evidence type="ECO:0000256" key="5">
    <source>
        <dbReference type="ARBA" id="ARBA00023014"/>
    </source>
</evidence>
<dbReference type="NCBIfam" id="NF006757">
    <property type="entry name" value="PRK09277.1"/>
    <property type="match status" value="1"/>
</dbReference>
<gene>
    <name evidence="8" type="ordered locus">M1627_0897</name>
</gene>
<dbReference type="InterPro" id="IPR036008">
    <property type="entry name" value="Aconitase_4Fe-4S_dom"/>
</dbReference>
<dbReference type="InterPro" id="IPR015928">
    <property type="entry name" value="Aconitase/3IPM_dehydase_swvl"/>
</dbReference>
<dbReference type="PROSITE" id="PS01244">
    <property type="entry name" value="ACONITASE_2"/>
    <property type="match status" value="1"/>
</dbReference>
<dbReference type="HOGENOM" id="CLU_013476_2_1_2"/>
<dbReference type="AlphaFoldDB" id="C3N4A7"/>
<evidence type="ECO:0000313" key="8">
    <source>
        <dbReference type="EMBL" id="ACP54832.1"/>
    </source>
</evidence>
<dbReference type="GeneID" id="7814749"/>
<dbReference type="InterPro" id="IPR000573">
    <property type="entry name" value="AconitaseA/IPMdHydase_ssu_swvl"/>
</dbReference>
<dbReference type="EMBL" id="CP001401">
    <property type="protein sequence ID" value="ACP54832.1"/>
    <property type="molecule type" value="Genomic_DNA"/>
</dbReference>
<dbReference type="PANTHER" id="PTHR11670">
    <property type="entry name" value="ACONITASE/IRON-RESPONSIVE ELEMENT FAMILY MEMBER"/>
    <property type="match status" value="1"/>
</dbReference>
<dbReference type="Pfam" id="PF00694">
    <property type="entry name" value="Aconitase_C"/>
    <property type="match status" value="1"/>
</dbReference>
<evidence type="ECO:0000256" key="3">
    <source>
        <dbReference type="ARBA" id="ARBA00022723"/>
    </source>
</evidence>
<dbReference type="SUPFAM" id="SSF52016">
    <property type="entry name" value="LeuD/IlvD-like"/>
    <property type="match status" value="1"/>
</dbReference>
<dbReference type="RefSeq" id="WP_012718644.1">
    <property type="nucleotide sequence ID" value="NC_012632.1"/>
</dbReference>
<keyword evidence="5" id="KW-0411">Iron-sulfur</keyword>
<evidence type="ECO:0000256" key="4">
    <source>
        <dbReference type="ARBA" id="ARBA00023004"/>
    </source>
</evidence>
<keyword evidence="4" id="KW-0408">Iron</keyword>
<dbReference type="NCBIfam" id="TIGR01341">
    <property type="entry name" value="aconitase_1"/>
    <property type="match status" value="1"/>
</dbReference>
<dbReference type="SUPFAM" id="SSF53732">
    <property type="entry name" value="Aconitase iron-sulfur domain"/>
    <property type="match status" value="1"/>
</dbReference>
<feature type="domain" description="Aconitase A/isopropylmalate dehydratase small subunit swivel" evidence="7">
    <location>
        <begin position="675"/>
        <end position="783"/>
    </location>
</feature>
<dbReference type="NCBIfam" id="NF009520">
    <property type="entry name" value="PRK12881.1"/>
    <property type="match status" value="1"/>
</dbReference>
<protein>
    <submittedName>
        <fullName evidence="8">Aconitate hydratase domain protein</fullName>
    </submittedName>
</protein>
<dbReference type="Gene3D" id="6.10.190.10">
    <property type="match status" value="1"/>
</dbReference>
<dbReference type="InterPro" id="IPR006249">
    <property type="entry name" value="Aconitase/IRP2"/>
</dbReference>
<evidence type="ECO:0000256" key="2">
    <source>
        <dbReference type="ARBA" id="ARBA00007185"/>
    </source>
</evidence>
<accession>C3N4A7</accession>
<dbReference type="Gene3D" id="3.30.499.10">
    <property type="entry name" value="Aconitase, domain 3"/>
    <property type="match status" value="2"/>
</dbReference>
<sequence length="858" mass="97554">MKLKLNSLTQDIYYVPLNQFEYNLDNLPYVSKIIIENVITHNINDIDDKLVNNLLKWEVGEEIPLYPNRIVMQDYTGVPVIADIAALRDIAKKLGLDVKKISPMIQVDLIIDHSVQVDYFRRNDAIKLNMKREIERNLERFSIIKWAQNSINNLRVIPPDNGIIHEINLEFLSDIIIIDKLNDLKIAHMDFVLGTDSHTTMINGIGVLGWGVGGIEAELVMFNEPYYIKIPEIIGIRLTGQLKHGVTPTDVALYITQQLRKRNLVGKFVEFFGDGLASLSAFDRATISNMAPEYGVTVAYFPIDSNTLNYYSITNRNTELIIKYLKTQNLLYSHNTYHNKLKYQDVIDINLEDVEPSIAGPRYPYERIELSKSKEFIYNIIGNKKKKGKYIEDGSITLAAITSCTNTANPLSITIAALLAKNAIKYNLSIPWYVKTSFAPGSKIVEEYLNDLGLLEYLDKLGFNIVAFGCTTCIGNTGPLLKEVEEDIKNNGIITFGVISGNRNFEGRIHPLLNGVFLASPPMVIAYAIAGRIDIQLDREPLGYDNLGNAIYLKDIWPTSSEINEALNKIYNKFNIYHDKIAKIIINSNDNWKEVKSPSREIFDWSFTKQYIKRPPWFDEENKHTLNDILDARVLGLLEDDVTTDHISPAGPIPMNSIIYNYMISQGIKPEGNLGSYRANHEIYVRSAFLHPKLKNYLNNKEGGLTLYLPEMKEMTFYEASREYAKNNIPLIIIAGKRFGMGSSRDTVAKIIRLLNVKAVLAESFERIFRENLVLMGVIPILIPSWKSLNINGKEKFNIKGLSAQLKPKQDVLIEIKTENSIINIIGKIAIETEKESKYLAYGGAYNYIKDKILYHRQ</sequence>
<dbReference type="InterPro" id="IPR001030">
    <property type="entry name" value="Acoase/IPM_deHydtase_lsu_aba"/>
</dbReference>
<keyword evidence="3" id="KW-0479">Metal-binding</keyword>
<dbReference type="GO" id="GO:0046872">
    <property type="term" value="F:metal ion binding"/>
    <property type="evidence" value="ECO:0007669"/>
    <property type="project" value="UniProtKB-KW"/>
</dbReference>
<comment type="similarity">
    <text evidence="2">Belongs to the aconitase/IPM isomerase family.</text>
</comment>
<evidence type="ECO:0000259" key="7">
    <source>
        <dbReference type="Pfam" id="PF00694"/>
    </source>
</evidence>
<reference evidence="8 9" key="1">
    <citation type="journal article" date="2009" name="Proc. Natl. Acad. Sci. U.S.A.">
        <title>Biogeography of the Sulfolobus islandicus pan-genome.</title>
        <authorList>
            <person name="Reno M.L."/>
            <person name="Held N.L."/>
            <person name="Fields C.J."/>
            <person name="Burke P.V."/>
            <person name="Whitaker R.J."/>
        </authorList>
    </citation>
    <scope>NUCLEOTIDE SEQUENCE [LARGE SCALE GENOMIC DNA]</scope>
    <source>
        <strain evidence="8 9">M.16.27</strain>
    </source>
</reference>
<dbReference type="InterPro" id="IPR018136">
    <property type="entry name" value="Aconitase_4Fe-4S_BS"/>
</dbReference>
<dbReference type="Proteomes" id="UP000002307">
    <property type="component" value="Chromosome"/>
</dbReference>
<dbReference type="Pfam" id="PF00330">
    <property type="entry name" value="Aconitase"/>
    <property type="match status" value="1"/>
</dbReference>